<name>A0A318SP56_9RHOB</name>
<evidence type="ECO:0000259" key="12">
    <source>
        <dbReference type="SMART" id="SM00852"/>
    </source>
</evidence>
<dbReference type="InterPro" id="IPR001453">
    <property type="entry name" value="MoaB/Mog_dom"/>
</dbReference>
<dbReference type="Proteomes" id="UP000248311">
    <property type="component" value="Unassembled WGS sequence"/>
</dbReference>
<proteinExistence type="inferred from homology"/>
<evidence type="ECO:0000256" key="2">
    <source>
        <dbReference type="ARBA" id="ARBA00002901"/>
    </source>
</evidence>
<keyword evidence="5 11" id="KW-0500">Molybdenum</keyword>
<dbReference type="InterPro" id="IPR036425">
    <property type="entry name" value="MoaB/Mog-like_dom_sf"/>
</dbReference>
<reference evidence="13 14" key="1">
    <citation type="submission" date="2018-06" db="EMBL/GenBank/DDBJ databases">
        <title>Genomic Encyclopedia of Type Strains, Phase III (KMG-III): the genomes of soil and plant-associated and newly described type strains.</title>
        <authorList>
            <person name="Whitman W."/>
        </authorList>
    </citation>
    <scope>NUCLEOTIDE SEQUENCE [LARGE SCALE GENOMIC DNA]</scope>
    <source>
        <strain evidence="13 14">CECT 9025</strain>
    </source>
</reference>
<dbReference type="RefSeq" id="WP_110815391.1">
    <property type="nucleotide sequence ID" value="NZ_QJTE01000006.1"/>
</dbReference>
<dbReference type="PANTHER" id="PTHR10192">
    <property type="entry name" value="MOLYBDOPTERIN BIOSYNTHESIS PROTEIN"/>
    <property type="match status" value="1"/>
</dbReference>
<keyword evidence="14" id="KW-1185">Reference proteome</keyword>
<keyword evidence="9 11" id="KW-0501">Molybdenum cofactor biosynthesis</keyword>
<gene>
    <name evidence="13" type="ORF">DFP88_10653</name>
</gene>
<keyword evidence="6 11" id="KW-0808">Transferase</keyword>
<sequence length="392" mass="39913">MIPVSQALDQLFSLVSPLPVEEVPLTKALGRVLARPLAARHAQPPFDASAMDGYALRDADAQQGAQLRVIGQSAAGHPFAGSLGAGEAVRIFTGAPVPQGADRVLLQEDVEAHGDSVTLTGAIPQGRHIRPAGNDFSLGDALEAPRILAPADIALAAAMGHAVLPVIRRPDVAILATGDELVPPGRPLAPGQITASNSYGLHALIAQAGGHPRLLPIADDSLEGLAQSFALAQGADLIVTIGGASVGDHDLVAQAAGAAGVDLAFHKVAMRPGKPLMAGRMQGAAMIGLPGNPVSAMVCGHVFLVPVLRAMLGLPAAPAPRQTMPLAEALPANGPREHYLRARIEGGQVQPLPRQDSALLSVLAQSDALIVQPPGAGASAPGEMAQVIALRS</sequence>
<comment type="catalytic activity">
    <reaction evidence="10">
        <text>adenylyl-molybdopterin + molybdate = Mo-molybdopterin + AMP + H(+)</text>
        <dbReference type="Rhea" id="RHEA:35047"/>
        <dbReference type="ChEBI" id="CHEBI:15378"/>
        <dbReference type="ChEBI" id="CHEBI:36264"/>
        <dbReference type="ChEBI" id="CHEBI:62727"/>
        <dbReference type="ChEBI" id="CHEBI:71302"/>
        <dbReference type="ChEBI" id="CHEBI:456215"/>
        <dbReference type="EC" id="2.10.1.1"/>
    </reaction>
</comment>
<evidence type="ECO:0000256" key="4">
    <source>
        <dbReference type="ARBA" id="ARBA00010763"/>
    </source>
</evidence>
<dbReference type="Gene3D" id="2.170.190.11">
    <property type="entry name" value="Molybdopterin biosynthesis moea protein, domain 3"/>
    <property type="match status" value="1"/>
</dbReference>
<comment type="function">
    <text evidence="2 11">Catalyzes the insertion of molybdate into adenylated molybdopterin with the concomitant release of AMP.</text>
</comment>
<dbReference type="UniPathway" id="UPA00344"/>
<dbReference type="OrthoDB" id="9804758at2"/>
<dbReference type="Pfam" id="PF00994">
    <property type="entry name" value="MoCF_biosynth"/>
    <property type="match status" value="1"/>
</dbReference>
<organism evidence="13 14">
    <name type="scientific">Pseudoroseicyclus aestuarii</name>
    <dbReference type="NCBI Taxonomy" id="1795041"/>
    <lineage>
        <taxon>Bacteria</taxon>
        <taxon>Pseudomonadati</taxon>
        <taxon>Pseudomonadota</taxon>
        <taxon>Alphaproteobacteria</taxon>
        <taxon>Rhodobacterales</taxon>
        <taxon>Paracoccaceae</taxon>
        <taxon>Pseudoroseicyclus</taxon>
    </lineage>
</organism>
<dbReference type="CDD" id="cd00887">
    <property type="entry name" value="MoeA"/>
    <property type="match status" value="1"/>
</dbReference>
<dbReference type="EMBL" id="QJTE01000006">
    <property type="protein sequence ID" value="PYE81375.1"/>
    <property type="molecule type" value="Genomic_DNA"/>
</dbReference>
<evidence type="ECO:0000313" key="13">
    <source>
        <dbReference type="EMBL" id="PYE81375.1"/>
    </source>
</evidence>
<evidence type="ECO:0000256" key="11">
    <source>
        <dbReference type="RuleBase" id="RU365090"/>
    </source>
</evidence>
<keyword evidence="8 11" id="KW-0460">Magnesium</keyword>
<dbReference type="Gene3D" id="3.40.980.10">
    <property type="entry name" value="MoaB/Mog-like domain"/>
    <property type="match status" value="1"/>
</dbReference>
<dbReference type="EC" id="2.10.1.1" evidence="11"/>
<dbReference type="GO" id="GO:0061599">
    <property type="term" value="F:molybdopterin molybdotransferase activity"/>
    <property type="evidence" value="ECO:0007669"/>
    <property type="project" value="UniProtKB-UniRule"/>
</dbReference>
<evidence type="ECO:0000256" key="7">
    <source>
        <dbReference type="ARBA" id="ARBA00022723"/>
    </source>
</evidence>
<dbReference type="InterPro" id="IPR005110">
    <property type="entry name" value="MoeA_linker/N"/>
</dbReference>
<feature type="domain" description="MoaB/Mog" evidence="12">
    <location>
        <begin position="173"/>
        <end position="310"/>
    </location>
</feature>
<dbReference type="Gene3D" id="3.90.105.10">
    <property type="entry name" value="Molybdopterin biosynthesis moea protein, domain 2"/>
    <property type="match status" value="1"/>
</dbReference>
<dbReference type="SMART" id="SM00852">
    <property type="entry name" value="MoCF_biosynth"/>
    <property type="match status" value="1"/>
</dbReference>
<evidence type="ECO:0000256" key="10">
    <source>
        <dbReference type="ARBA" id="ARBA00047317"/>
    </source>
</evidence>
<evidence type="ECO:0000256" key="3">
    <source>
        <dbReference type="ARBA" id="ARBA00005046"/>
    </source>
</evidence>
<comment type="caution">
    <text evidence="13">The sequence shown here is derived from an EMBL/GenBank/DDBJ whole genome shotgun (WGS) entry which is preliminary data.</text>
</comment>
<protein>
    <recommendedName>
        <fullName evidence="11">Molybdopterin molybdenumtransferase</fullName>
        <ecNumber evidence="11">2.10.1.1</ecNumber>
    </recommendedName>
</protein>
<dbReference type="PANTHER" id="PTHR10192:SF5">
    <property type="entry name" value="GEPHYRIN"/>
    <property type="match status" value="1"/>
</dbReference>
<evidence type="ECO:0000256" key="9">
    <source>
        <dbReference type="ARBA" id="ARBA00023150"/>
    </source>
</evidence>
<keyword evidence="7 11" id="KW-0479">Metal-binding</keyword>
<dbReference type="Pfam" id="PF03453">
    <property type="entry name" value="MoeA_N"/>
    <property type="match status" value="1"/>
</dbReference>
<dbReference type="AlphaFoldDB" id="A0A318SP56"/>
<dbReference type="GO" id="GO:0006777">
    <property type="term" value="P:Mo-molybdopterin cofactor biosynthetic process"/>
    <property type="evidence" value="ECO:0007669"/>
    <property type="project" value="UniProtKB-UniRule"/>
</dbReference>
<evidence type="ECO:0000256" key="8">
    <source>
        <dbReference type="ARBA" id="ARBA00022842"/>
    </source>
</evidence>
<dbReference type="GO" id="GO:0046872">
    <property type="term" value="F:metal ion binding"/>
    <property type="evidence" value="ECO:0007669"/>
    <property type="project" value="UniProtKB-UniRule"/>
</dbReference>
<evidence type="ECO:0000256" key="5">
    <source>
        <dbReference type="ARBA" id="ARBA00022505"/>
    </source>
</evidence>
<accession>A0A318SP56</accession>
<dbReference type="InterPro" id="IPR005111">
    <property type="entry name" value="MoeA_C_domain_IV"/>
</dbReference>
<dbReference type="InterPro" id="IPR036688">
    <property type="entry name" value="MoeA_C_domain_IV_sf"/>
</dbReference>
<dbReference type="SUPFAM" id="SSF53218">
    <property type="entry name" value="Molybdenum cofactor biosynthesis proteins"/>
    <property type="match status" value="1"/>
</dbReference>
<dbReference type="GO" id="GO:0005829">
    <property type="term" value="C:cytosol"/>
    <property type="evidence" value="ECO:0007669"/>
    <property type="project" value="TreeGrafter"/>
</dbReference>
<comment type="similarity">
    <text evidence="4 11">Belongs to the MoeA family.</text>
</comment>
<comment type="cofactor">
    <cofactor evidence="1 11">
        <name>Mg(2+)</name>
        <dbReference type="ChEBI" id="CHEBI:18420"/>
    </cofactor>
</comment>
<evidence type="ECO:0000256" key="1">
    <source>
        <dbReference type="ARBA" id="ARBA00001946"/>
    </source>
</evidence>
<dbReference type="Pfam" id="PF03454">
    <property type="entry name" value="MoeA_C"/>
    <property type="match status" value="1"/>
</dbReference>
<dbReference type="InterPro" id="IPR036135">
    <property type="entry name" value="MoeA_linker/N_sf"/>
</dbReference>
<dbReference type="SUPFAM" id="SSF63867">
    <property type="entry name" value="MoeA C-terminal domain-like"/>
    <property type="match status" value="1"/>
</dbReference>
<dbReference type="SUPFAM" id="SSF63882">
    <property type="entry name" value="MoeA N-terminal region -like"/>
    <property type="match status" value="1"/>
</dbReference>
<comment type="pathway">
    <text evidence="3 11">Cofactor biosynthesis; molybdopterin biosynthesis.</text>
</comment>
<dbReference type="NCBIfam" id="NF045515">
    <property type="entry name" value="Glp_gephyrin"/>
    <property type="match status" value="1"/>
</dbReference>
<evidence type="ECO:0000313" key="14">
    <source>
        <dbReference type="Proteomes" id="UP000248311"/>
    </source>
</evidence>
<dbReference type="FunFam" id="3.40.980.10:FF:000004">
    <property type="entry name" value="Molybdopterin molybdenumtransferase"/>
    <property type="match status" value="1"/>
</dbReference>
<dbReference type="Gene3D" id="2.40.340.10">
    <property type="entry name" value="MoeA, C-terminal, domain IV"/>
    <property type="match status" value="1"/>
</dbReference>
<evidence type="ECO:0000256" key="6">
    <source>
        <dbReference type="ARBA" id="ARBA00022679"/>
    </source>
</evidence>
<dbReference type="InterPro" id="IPR038987">
    <property type="entry name" value="MoeA-like"/>
</dbReference>